<dbReference type="PIRSF" id="PIRSF016184">
    <property type="entry name" value="PhzC_PhzF"/>
    <property type="match status" value="1"/>
</dbReference>
<dbReference type="Gene3D" id="3.10.310.10">
    <property type="entry name" value="Diaminopimelate Epimerase, Chain A, domain 1"/>
    <property type="match status" value="2"/>
</dbReference>
<proteinExistence type="inferred from homology"/>
<dbReference type="SUPFAM" id="SSF54506">
    <property type="entry name" value="Diaminopimelate epimerase-like"/>
    <property type="match status" value="1"/>
</dbReference>
<dbReference type="GO" id="GO:0005737">
    <property type="term" value="C:cytoplasm"/>
    <property type="evidence" value="ECO:0007669"/>
    <property type="project" value="TreeGrafter"/>
</dbReference>
<dbReference type="NCBIfam" id="TIGR00654">
    <property type="entry name" value="PhzF_family"/>
    <property type="match status" value="1"/>
</dbReference>
<evidence type="ECO:0000313" key="4">
    <source>
        <dbReference type="EMBL" id="POH73352.1"/>
    </source>
</evidence>
<dbReference type="RefSeq" id="WP_103465701.1">
    <property type="nucleotide sequence ID" value="NZ_PPXC01000007.1"/>
</dbReference>
<dbReference type="PANTHER" id="PTHR13774:SF39">
    <property type="entry name" value="BIOSYNTHESIS PROTEIN, PUTATIVE-RELATED"/>
    <property type="match status" value="1"/>
</dbReference>
<dbReference type="InterPro" id="IPR003719">
    <property type="entry name" value="Phenazine_PhzF-like"/>
</dbReference>
<protein>
    <submittedName>
        <fullName evidence="4">Phenazine biosynthesis protein PhzF</fullName>
    </submittedName>
</protein>
<keyword evidence="2" id="KW-0413">Isomerase</keyword>
<dbReference type="GO" id="GO:0016853">
    <property type="term" value="F:isomerase activity"/>
    <property type="evidence" value="ECO:0007669"/>
    <property type="project" value="UniProtKB-KW"/>
</dbReference>
<dbReference type="Proteomes" id="UP000237061">
    <property type="component" value="Unassembled WGS sequence"/>
</dbReference>
<sequence>MEILHYTAFTTDPTGGNRAGVVLDASTLDSSQMQAIATRLGYSESAFLTRREDGSYNVRYFAPSTEVQFCGHATIAAAVALAQAFGTGPLMFHTPVGEIPLDTFVHDGAVRATLTSVDTQVAELSAEVRGRLLTALRLRADELDPALPVLVSFAGNWHPIVPVASAEILASFDYDFDLLAALMAEQGWGATVNVMFRLTGNSFESRNPFPPGGVREDAATGSAAASLGGYLRQVDELELPAVVSVLQGHHMGSPSQLQITIPETGGIQVSGSAVRLEI</sequence>
<feature type="active site" evidence="3">
    <location>
        <position position="44"/>
    </location>
</feature>
<keyword evidence="5" id="KW-1185">Reference proteome</keyword>
<dbReference type="PANTHER" id="PTHR13774">
    <property type="entry name" value="PHENAZINE BIOSYNTHESIS PROTEIN"/>
    <property type="match status" value="1"/>
</dbReference>
<evidence type="ECO:0000313" key="5">
    <source>
        <dbReference type="Proteomes" id="UP000237061"/>
    </source>
</evidence>
<gene>
    <name evidence="4" type="ORF">CVS27_10575</name>
</gene>
<organism evidence="4 5">
    <name type="scientific">Arthrobacter glacialis</name>
    <dbReference type="NCBI Taxonomy" id="1664"/>
    <lineage>
        <taxon>Bacteria</taxon>
        <taxon>Bacillati</taxon>
        <taxon>Actinomycetota</taxon>
        <taxon>Actinomycetes</taxon>
        <taxon>Micrococcales</taxon>
        <taxon>Micrococcaceae</taxon>
        <taxon>Arthrobacter</taxon>
    </lineage>
</organism>
<dbReference type="EMBL" id="PPXC01000007">
    <property type="protein sequence ID" value="POH73352.1"/>
    <property type="molecule type" value="Genomic_DNA"/>
</dbReference>
<reference evidence="4 5" key="1">
    <citation type="submission" date="2018-01" db="EMBL/GenBank/DDBJ databases">
        <title>Arthrobacter sp. nov., from glaciers in China.</title>
        <authorList>
            <person name="Liu Q."/>
            <person name="Xin Y.-H."/>
        </authorList>
    </citation>
    <scope>NUCLEOTIDE SEQUENCE [LARGE SCALE GENOMIC DNA]</scope>
    <source>
        <strain evidence="4 5">HLT2-12-2</strain>
    </source>
</reference>
<comment type="similarity">
    <text evidence="1">Belongs to the PhzF family.</text>
</comment>
<evidence type="ECO:0000256" key="2">
    <source>
        <dbReference type="ARBA" id="ARBA00023235"/>
    </source>
</evidence>
<name>A0A2S3ZWN8_ARTGL</name>
<dbReference type="Pfam" id="PF02567">
    <property type="entry name" value="PhzC-PhzF"/>
    <property type="match status" value="1"/>
</dbReference>
<comment type="caution">
    <text evidence="4">The sequence shown here is derived from an EMBL/GenBank/DDBJ whole genome shotgun (WGS) entry which is preliminary data.</text>
</comment>
<evidence type="ECO:0000256" key="1">
    <source>
        <dbReference type="ARBA" id="ARBA00008270"/>
    </source>
</evidence>
<accession>A0A2S3ZWN8</accession>
<evidence type="ECO:0000256" key="3">
    <source>
        <dbReference type="PIRSR" id="PIRSR016184-1"/>
    </source>
</evidence>
<dbReference type="AlphaFoldDB" id="A0A2S3ZWN8"/>